<evidence type="ECO:0000256" key="1">
    <source>
        <dbReference type="SAM" id="Phobius"/>
    </source>
</evidence>
<gene>
    <name evidence="2" type="ORF">ENS56_14390</name>
</gene>
<reference evidence="2" key="1">
    <citation type="journal article" date="2020" name="mSystems">
        <title>Genome- and Community-Level Interaction Insights into Carbon Utilization and Element Cycling Functions of Hydrothermarchaeota in Hydrothermal Sediment.</title>
        <authorList>
            <person name="Zhou Z."/>
            <person name="Liu Y."/>
            <person name="Xu W."/>
            <person name="Pan J."/>
            <person name="Luo Z.H."/>
            <person name="Li M."/>
        </authorList>
    </citation>
    <scope>NUCLEOTIDE SEQUENCE [LARGE SCALE GENOMIC DNA]</scope>
    <source>
        <strain evidence="2">SpSt-500</strain>
    </source>
</reference>
<evidence type="ECO:0000313" key="2">
    <source>
        <dbReference type="EMBL" id="HGT49223.1"/>
    </source>
</evidence>
<proteinExistence type="predicted"/>
<feature type="transmembrane region" description="Helical" evidence="1">
    <location>
        <begin position="38"/>
        <end position="59"/>
    </location>
</feature>
<keyword evidence="1" id="KW-0472">Membrane</keyword>
<protein>
    <submittedName>
        <fullName evidence="2">Uncharacterized protein</fullName>
    </submittedName>
</protein>
<accession>A0A832G8I8</accession>
<dbReference type="EMBL" id="DSVI01000027">
    <property type="protein sequence ID" value="HGT49223.1"/>
    <property type="molecule type" value="Genomic_DNA"/>
</dbReference>
<feature type="transmembrane region" description="Helical" evidence="1">
    <location>
        <begin position="65"/>
        <end position="87"/>
    </location>
</feature>
<keyword evidence="1" id="KW-0812">Transmembrane</keyword>
<dbReference type="AlphaFoldDB" id="A0A832G8I8"/>
<comment type="caution">
    <text evidence="2">The sequence shown here is derived from an EMBL/GenBank/DDBJ whole genome shotgun (WGS) entry which is preliminary data.</text>
</comment>
<name>A0A832G8I8_9BACT</name>
<keyword evidence="1" id="KW-1133">Transmembrane helix</keyword>
<sequence>MKILLRVFARKEKPDSLEKLLPTREQAFEILVRSQKAAIIFFILSWPIGILGGIASLFMNTSISALYFFIIIVITSVMFGYIIFYFVKRGYLLFPEDD</sequence>
<organism evidence="2">
    <name type="scientific">Ignavibacterium album</name>
    <dbReference type="NCBI Taxonomy" id="591197"/>
    <lineage>
        <taxon>Bacteria</taxon>
        <taxon>Pseudomonadati</taxon>
        <taxon>Ignavibacteriota</taxon>
        <taxon>Ignavibacteria</taxon>
        <taxon>Ignavibacteriales</taxon>
        <taxon>Ignavibacteriaceae</taxon>
        <taxon>Ignavibacterium</taxon>
    </lineage>
</organism>